<feature type="compositionally biased region" description="Low complexity" evidence="2">
    <location>
        <begin position="2207"/>
        <end position="2218"/>
    </location>
</feature>
<dbReference type="EMBL" id="JAENGY010000060">
    <property type="protein sequence ID" value="KAG6975504.1"/>
    <property type="molecule type" value="Genomic_DNA"/>
</dbReference>
<feature type="compositionally biased region" description="Low complexity" evidence="2">
    <location>
        <begin position="30"/>
        <end position="42"/>
    </location>
</feature>
<feature type="region of interest" description="Disordered" evidence="2">
    <location>
        <begin position="1435"/>
        <end position="1569"/>
    </location>
</feature>
<feature type="region of interest" description="Disordered" evidence="2">
    <location>
        <begin position="3474"/>
        <end position="3536"/>
    </location>
</feature>
<protein>
    <submittedName>
        <fullName evidence="3">Uncharacterized protein</fullName>
    </submittedName>
</protein>
<dbReference type="GO" id="GO:0005884">
    <property type="term" value="C:actin filament"/>
    <property type="evidence" value="ECO:0007669"/>
    <property type="project" value="TreeGrafter"/>
</dbReference>
<dbReference type="Proteomes" id="UP000709295">
    <property type="component" value="Unassembled WGS sequence"/>
</dbReference>
<feature type="region of interest" description="Disordered" evidence="2">
    <location>
        <begin position="1793"/>
        <end position="1878"/>
    </location>
</feature>
<feature type="region of interest" description="Disordered" evidence="2">
    <location>
        <begin position="841"/>
        <end position="1041"/>
    </location>
</feature>
<feature type="compositionally biased region" description="Acidic residues" evidence="2">
    <location>
        <begin position="1294"/>
        <end position="1324"/>
    </location>
</feature>
<feature type="compositionally biased region" description="Polar residues" evidence="2">
    <location>
        <begin position="845"/>
        <end position="857"/>
    </location>
</feature>
<keyword evidence="4" id="KW-1185">Reference proteome</keyword>
<feature type="compositionally biased region" description="Polar residues" evidence="2">
    <location>
        <begin position="2225"/>
        <end position="2244"/>
    </location>
</feature>
<feature type="region of interest" description="Disordered" evidence="2">
    <location>
        <begin position="1"/>
        <end position="219"/>
    </location>
</feature>
<feature type="coiled-coil region" evidence="1">
    <location>
        <begin position="2413"/>
        <end position="2454"/>
    </location>
</feature>
<feature type="region of interest" description="Disordered" evidence="2">
    <location>
        <begin position="3908"/>
        <end position="3933"/>
    </location>
</feature>
<name>A0A8J5IVZ3_9STRA</name>
<evidence type="ECO:0000256" key="2">
    <source>
        <dbReference type="SAM" id="MobiDB-lite"/>
    </source>
</evidence>
<feature type="compositionally biased region" description="Acidic residues" evidence="2">
    <location>
        <begin position="3294"/>
        <end position="3309"/>
    </location>
</feature>
<feature type="region of interest" description="Disordered" evidence="2">
    <location>
        <begin position="2731"/>
        <end position="2931"/>
    </location>
</feature>
<feature type="compositionally biased region" description="Acidic residues" evidence="2">
    <location>
        <begin position="1404"/>
        <end position="1419"/>
    </location>
</feature>
<feature type="compositionally biased region" description="Acidic residues" evidence="2">
    <location>
        <begin position="1608"/>
        <end position="1620"/>
    </location>
</feature>
<feature type="region of interest" description="Disordered" evidence="2">
    <location>
        <begin position="3325"/>
        <end position="3459"/>
    </location>
</feature>
<feature type="compositionally biased region" description="Pro residues" evidence="2">
    <location>
        <begin position="2837"/>
        <end position="2850"/>
    </location>
</feature>
<feature type="region of interest" description="Disordered" evidence="2">
    <location>
        <begin position="3188"/>
        <end position="3244"/>
    </location>
</feature>
<sequence length="4023" mass="429730">MERKAPPPRGFGGPPVANGAQSQPFARRNGPPVAFGAPPVAASTEQNAPPPPPQQPQSFGFPAARGPVNTSAGANRRGWRPGRVGGRHDSPLYGKNRKRPSSSSIDSNVSWSGSEIESVGGFGGAHSEQEQVSRLSWASSAAAKDEALSAPQQDLAPAASLFGTPAMEHQPPPPPPPPAAPSGEQKSKQVAPSESVMRVQPPKTPLGKPTLDHDGEISATQRVRLELSSHVDSRAGSRANSSENVFANSIPPVYDEEKSGPQSCPSTFNNTKQPQFSIDMLRQLRSNELVASKLLPTRTSVNSLMGYVRELQLSEATLRKQLVKTKQHTEEELTQSLSKVSELERTMMEVERDRELARRKLEEQEKLIRDLAAKLKQAETAKAKGSAPSGVDELPSIAEETIPQADTEVKAVAAEEEEPERPATSPPAPALPVQSSLPPVQQTEQPPLPPVQPKDNSRAAQFGLASPRSPNRPLWDPWASGGATPMKNLPPVFTIGSTGLDPAVASSTSAAQASATDTKTTARGEYELKSVLMSPRRVQDQVEISENDRTVQHVEQNESTVAAQQEFTPQYPGAVFNVGAMPSPPNPQQDDFSTSETLSGAYGAQGQGEEVPHFESPSQAVPMVSAETMASADGNSFEQQEASNVSAVGDMAGAEWNGSRAQQEMKPSAASFPPPADAGTDLVSDAPAVTNERVAPPVPPSFTGQSASPSPQTLAKISAPPYSASAQVTQPEQVSKDEAESVGTTMPNFPPLGSTPSPPPPMSGAQPPSPASPARKENKAVSAEPVSLETLLVDFFTEVDKQRLKMATVYGKRYAGREKWLFAELTKRYGAAKVAALKARYESGTAASTPKNSSDNSGKQDGHAAKSSDSSSRLKAGRQGHPRHPQFFHPPTPASNVDLSAGMASGPPPVAPSQENNAPNSQRGEEAEGAGTPPSPTGKVSTTRAPPGTPPPVAGPPPSFPTQQETGESKNAATTDRDGPSKMNGPPPPPPVHQTKPAGPFNQPPPPLQPGTETSNAAPLGLRQRHNASGPSAQAQKNAGAEAPAVTLEGLLKELYRNHQPDKLKNVSIVAKQYAGKERELVGLLKGKYGALSVKRLEENLEVLEHSHRARIGGKSAGKKRGCFVRTISLMFWLSVLLYFSFGAVFVSFVVLDAWECRAFDNDEQELESAEECVPLKEELKTFTYERVADYMGQSHSDGCFCSEWKSRENALFTNLSGDDLVNLARLVPFSPDSFGIPWIASVKEQAPSQEFYDSYAKPVVDLSLDVGSFVWSSVLELAGYGDVSEVKSQTVEDVVENDIADVPSLDDNDERDADTPSLDDERESDANASSLDRAVEEADSENFVTEKDSDDNFAEETEAGHLTEKTEADDVFVPSEDIPVEEEALKFDDELQIDGTGITEKEDMTEEDAVEEESATVEEESFSFAPEAGYEQHAAMESTDVVESEDIASVEEPESVDANVESADAEKTEMTESLTEDDVVIAPVEETESVDAADADETGVTEALTEDDLVVDPVEETESIGGDDGEVSSSTEAEVVDITVDAAEDVPEAAAEGNEESLGEENAAESDDVVEIEVLQEGVDLSYAETVTDATEEELTAESSDVSSSTLDDEAEPVPDVGEDISSGLNEAEAEMNVESESVSVDSLEESELVADAAEEVLTMPRPADAVVEETESTSDVDVTSEVTDVEVENVEEEAVHSAELEIDVVPDLSEKGSDAVTEGVASELSIPADIVEVPVLGSESETEIEEVEIEAGEDEFDAVIQGEVEAEEETVNDEEEVVVSEEDRAHVVVEEEAMVEPESEQASSSNDVDAAEPSFEENSVSVSNEDAKVTNDEGKDDEESVTAPATMMGFLSGDADANLDEEDAEVASSSDEDESAVPAEAEALIHELVGDLDNGASCLNGVIEEMSSLSTEIDSFAAEEFISLSEINEESLEEVVHEEAEVDNGNAESNTLSAIEVERSAYEVGVVGELGEESVAIEATEASLEVDTGAAENAEDVTEQLEDVENVRFAGIDEVDISATDETESAIVAEEKAPDAVDEAIAVPADEEALEIDDEAAVTEDVPELEETPVNDKPMESVDSADEVAVIADENEPKQVADDPSTTASEEEESGGLASAVNEVLARLVEPFEAAKTAAPDMEKSVTPPRPSKLDNNADSSQTPPPPHAHTFGYSGTHVVANLRRGWRPESDGGRHDSPLFGRHRKRPSCSSIDSNSSSSRESEASTVTVNGQHQENKAQQASPSTKPDVAPVSPPALAPITNADRLTVQPPRTPQGRLTYTTFDDGGLSAAQRVRMELSSHAGSQAGSGSRANSSEDVFAANSPVFDEKKYGPRSCPSSYKDVGGNRTRLSPARGRQVRSGELIVSKLLPTRDSVNSLLTYLHELQISEASLRKQLMTTKQHTEEELYQSLSKLNDLQRTMHKVERDRQISEQRLEEKEQRIRELAAKLKKAETTQARLSPVRTEEQYVSSDLPFEQEESTLFEPQYPAPIPPSPPYPQQQEFSPMEAQNGADMQEEMSPMEFSLQTNPLLHVGAMPPIHESPYEQQEDNAATLDSGVAEVKWQNPQTQQDVHTAGLDSDRGMAVPPPPHFAGESATPPPPPQTLAKISAPPYSASAQVTQPEQVSKDEAESVGTTMPNFPPLGSTPSPPPPMSGAQPPSPASPARKENKAVSAEPVSLETLLVDFFTEVDKQRLKMATVYGKRYAGREKWLFAELTKRYGAAKVAALKARYESGTAASTPKNSSDNSGKQDGHAAKSSDSSSRLKAGRQGHPRHPQFFHPPTPASNVDLSAGMASGPPPVAPSQENNAPNSQRGEEAEGAGTPPSPTGKVSTTRAPPGTPPPVAGPPPSFPTQQETGESKNAATTDRDGPSKMNGPPPPPPVHQTKPAGPFNQPPPPLQPGTETSNAAPLGLRQRHNASGPSAQAQKNAGAEAPAVTLEGLLKELYRNHQPDKLKNVSIVAKQYAGKERELVGLLKGKYGALSVKRLEENLEVLEHSHRARIGGKSAGKKRGCFVRTISLMFWLSVLLYFSFGAVFVSFVVLDAWECRAFDNDEQELESAEECVPLKEELKTFTYERVADYMGQSHSDGCFCSEWKSRENALFTNLSGDDLVNLARLVPFSPDSFGIPWIASVKEQAPSQEFYDSYAKPVVDLSLDVGSFVWSSVLELAGYGDVSEVKSQTVEDVVENDIADVPSLDDNDERDADTPSLDDERESDANASSLDRAVEEADSENFVTEKDSDDNFAEETEAGHLTEKTEADDVFVPSEDIPVEEEALKFDDELQIDGTGITEKEDMTEEDAVEEESATVEEESFSFAPEAGYEQHAAMESTDVVESEDIASVEEPESVDANVESADAEKTEMTESLTEDDVVIAPVEETESVDAADADETGVTEALTEDDLVVDPVEETESIGGDDGEVSSSTEAEVVDITVDAAEDVPEAAAEGNEESLGEENAAESDDVVEIEVLQEGVDLSYAETVTDATEEELTAESSDVSSSTLDDEAEPVPDVGEDISSGLNEAEAEMNVESESVSVDSLEESELVADAAEEVLTMPRPADAVVEETESTSDVDVTSEVTDVEVENVEEEAVHSAELEIDVVPDLSEKGSDAVTEGVASELSIPADIVEVPVLGSESETEIEEVEIEAGEDEFDAVIQGEVEAEEETVNDEEEVVVSEEDRAHVVVEEEAMVEPESEQASSSNDVDAAEPSFEENSVSVSNEDAKVTNDEGKDDEESVTAPATMMGFLSGDADANLDEEDAEVASSSDEDESAVPAEAEALIHELVGDLDNGASCLNGVIEEMSSLSTEIDSFAAEEFISLSEINEESLEEVVHEEAEVDNGNAESNTLSAIEVERSAYEVGVVGELGEESVAIEATEALVEEGFVPAEEIEDAENTAGSGADDKAVVHISDEPEAPVVDQMPEVAKTDGTDKSSNLPVDAMDAKALSNLNSDEVGANAGRAESVKESVRSPVDAEIVNLANGVDDDDADTEEDEEIAFMDDLEDPEEVLRMAEQAAAAAEFSTMESR</sequence>
<feature type="compositionally biased region" description="Acidic residues" evidence="2">
    <location>
        <begin position="2058"/>
        <end position="2071"/>
    </location>
</feature>
<feature type="compositionally biased region" description="Acidic residues" evidence="2">
    <location>
        <begin position="1543"/>
        <end position="1569"/>
    </location>
</feature>
<feature type="region of interest" description="Disordered" evidence="2">
    <location>
        <begin position="2132"/>
        <end position="2282"/>
    </location>
</feature>
<feature type="compositionally biased region" description="Polar residues" evidence="2">
    <location>
        <begin position="2803"/>
        <end position="2812"/>
    </location>
</feature>
<feature type="compositionally biased region" description="Acidic residues" evidence="2">
    <location>
        <begin position="1441"/>
        <end position="1456"/>
    </location>
</feature>
<feature type="compositionally biased region" description="Polar residues" evidence="2">
    <location>
        <begin position="913"/>
        <end position="922"/>
    </location>
</feature>
<feature type="compositionally biased region" description="Polar residues" evidence="2">
    <location>
        <begin position="2614"/>
        <end position="2623"/>
    </location>
</feature>
<feature type="compositionally biased region" description="Polar residues" evidence="2">
    <location>
        <begin position="130"/>
        <end position="139"/>
    </location>
</feature>
<feature type="region of interest" description="Disordered" evidence="2">
    <location>
        <begin position="2532"/>
        <end position="2674"/>
    </location>
</feature>
<dbReference type="InterPro" id="IPR051412">
    <property type="entry name" value="Formin_Homology_Diaphanous_sf"/>
</dbReference>
<evidence type="ECO:0000313" key="4">
    <source>
        <dbReference type="Proteomes" id="UP000709295"/>
    </source>
</evidence>
<feature type="compositionally biased region" description="Acidic residues" evidence="2">
    <location>
        <begin position="1475"/>
        <end position="1527"/>
    </location>
</feature>
<organism evidence="3 4">
    <name type="scientific">Phytophthora aleatoria</name>
    <dbReference type="NCBI Taxonomy" id="2496075"/>
    <lineage>
        <taxon>Eukaryota</taxon>
        <taxon>Sar</taxon>
        <taxon>Stramenopiles</taxon>
        <taxon>Oomycota</taxon>
        <taxon>Peronosporomycetes</taxon>
        <taxon>Peronosporales</taxon>
        <taxon>Peronosporaceae</taxon>
        <taxon>Phytophthora</taxon>
    </lineage>
</organism>
<proteinExistence type="predicted"/>
<feature type="region of interest" description="Disordered" evidence="2">
    <location>
        <begin position="3273"/>
        <end position="3309"/>
    </location>
</feature>
<feature type="region of interest" description="Disordered" evidence="2">
    <location>
        <begin position="2058"/>
        <end position="2116"/>
    </location>
</feature>
<feature type="compositionally biased region" description="Polar residues" evidence="2">
    <location>
        <begin position="1027"/>
        <end position="1037"/>
    </location>
</feature>
<feature type="compositionally biased region" description="Acidic residues" evidence="2">
    <location>
        <begin position="3682"/>
        <end position="3691"/>
    </location>
</feature>
<feature type="compositionally biased region" description="Acidic residues" evidence="2">
    <location>
        <begin position="3188"/>
        <end position="3214"/>
    </location>
</feature>
<feature type="region of interest" description="Disordered" evidence="2">
    <location>
        <begin position="3657"/>
        <end position="3769"/>
    </location>
</feature>
<feature type="compositionally biased region" description="Acidic residues" evidence="2">
    <location>
        <begin position="3657"/>
        <end position="3672"/>
    </location>
</feature>
<feature type="compositionally biased region" description="Pro residues" evidence="2">
    <location>
        <begin position="756"/>
        <end position="771"/>
    </location>
</feature>
<feature type="compositionally biased region" description="Polar residues" evidence="2">
    <location>
        <begin position="1598"/>
        <end position="1607"/>
    </location>
</feature>
<feature type="compositionally biased region" description="Pro residues" evidence="2">
    <location>
        <begin position="2646"/>
        <end position="2661"/>
    </location>
</feature>
<comment type="caution">
    <text evidence="3">The sequence shown here is derived from an EMBL/GenBank/DDBJ whole genome shotgun (WGS) entry which is preliminary data.</text>
</comment>
<feature type="compositionally biased region" description="Polar residues" evidence="2">
    <location>
        <begin position="724"/>
        <end position="733"/>
    </location>
</feature>
<feature type="compositionally biased region" description="Polar residues" evidence="2">
    <location>
        <begin position="3488"/>
        <end position="3497"/>
    </location>
</feature>
<feature type="compositionally biased region" description="Polar residues" evidence="2">
    <location>
        <begin position="588"/>
        <end position="598"/>
    </location>
</feature>
<evidence type="ECO:0000256" key="1">
    <source>
        <dbReference type="SAM" id="Coils"/>
    </source>
</evidence>
<feature type="region of interest" description="Disordered" evidence="2">
    <location>
        <begin position="1389"/>
        <end position="1419"/>
    </location>
</feature>
<feature type="compositionally biased region" description="Polar residues" evidence="2">
    <location>
        <begin position="702"/>
        <end position="715"/>
    </location>
</feature>
<feature type="compositionally biased region" description="Basic residues" evidence="2">
    <location>
        <begin position="2765"/>
        <end position="2776"/>
    </location>
</feature>
<feature type="compositionally biased region" description="Polar residues" evidence="2">
    <location>
        <begin position="963"/>
        <end position="974"/>
    </location>
</feature>
<feature type="region of interest" description="Disordered" evidence="2">
    <location>
        <begin position="3549"/>
        <end position="3575"/>
    </location>
</feature>
<gene>
    <name evidence="3" type="ORF">JG688_00002317</name>
</gene>
<feature type="compositionally biased region" description="Pro residues" evidence="2">
    <location>
        <begin position="170"/>
        <end position="180"/>
    </location>
</feature>
<feature type="compositionally biased region" description="Acidic residues" evidence="2">
    <location>
        <begin position="3498"/>
        <end position="3510"/>
    </location>
</feature>
<accession>A0A8J5IVZ3</accession>
<feature type="region of interest" description="Disordered" evidence="2">
    <location>
        <begin position="578"/>
        <end position="784"/>
    </location>
</feature>
<feature type="compositionally biased region" description="Acidic residues" evidence="2">
    <location>
        <begin position="3365"/>
        <end position="3417"/>
    </location>
</feature>
<evidence type="ECO:0000313" key="3">
    <source>
        <dbReference type="EMBL" id="KAG6975504.1"/>
    </source>
</evidence>
<dbReference type="PANTHER" id="PTHR45691:SF6">
    <property type="entry name" value="PROTEIN DIAPHANOUS"/>
    <property type="match status" value="1"/>
</dbReference>
<feature type="compositionally biased region" description="Polar residues" evidence="2">
    <location>
        <begin position="433"/>
        <end position="445"/>
    </location>
</feature>
<feature type="compositionally biased region" description="Basic residues" evidence="2">
    <location>
        <begin position="875"/>
        <end position="886"/>
    </location>
</feature>
<feature type="compositionally biased region" description="Acidic residues" evidence="2">
    <location>
        <begin position="1859"/>
        <end position="1877"/>
    </location>
</feature>
<reference evidence="3" key="1">
    <citation type="submission" date="2021-01" db="EMBL/GenBank/DDBJ databases">
        <title>Phytophthora aleatoria, a newly-described species from Pinus radiata is distinct from Phytophthora cactorum isolates based on comparative genomics.</title>
        <authorList>
            <person name="Mcdougal R."/>
            <person name="Panda P."/>
            <person name="Williams N."/>
            <person name="Studholme D.J."/>
        </authorList>
    </citation>
    <scope>NUCLEOTIDE SEQUENCE</scope>
    <source>
        <strain evidence="3">NZFS 4037</strain>
    </source>
</reference>
<feature type="region of interest" description="Disordered" evidence="2">
    <location>
        <begin position="1584"/>
        <end position="1646"/>
    </location>
</feature>
<dbReference type="GO" id="GO:0030041">
    <property type="term" value="P:actin filament polymerization"/>
    <property type="evidence" value="ECO:0007669"/>
    <property type="project" value="TreeGrafter"/>
</dbReference>
<feature type="compositionally biased region" description="Acidic residues" evidence="2">
    <location>
        <begin position="3749"/>
        <end position="3767"/>
    </location>
</feature>
<feature type="region of interest" description="Disordered" evidence="2">
    <location>
        <begin position="401"/>
        <end position="483"/>
    </location>
</feature>
<feature type="compositionally biased region" description="Acidic residues" evidence="2">
    <location>
        <begin position="3331"/>
        <end position="3346"/>
    </location>
</feature>
<feature type="compositionally biased region" description="Polar residues" evidence="2">
    <location>
        <begin position="2853"/>
        <end position="2864"/>
    </location>
</feature>
<feature type="compositionally biased region" description="Low complexity" evidence="2">
    <location>
        <begin position="101"/>
        <end position="114"/>
    </location>
</feature>
<feature type="compositionally biased region" description="Acidic residues" evidence="2">
    <location>
        <begin position="3433"/>
        <end position="3459"/>
    </location>
</feature>
<feature type="region of interest" description="Disordered" evidence="2">
    <location>
        <begin position="2329"/>
        <end position="2354"/>
    </location>
</feature>
<feature type="region of interest" description="Disordered" evidence="2">
    <location>
        <begin position="1659"/>
        <end position="1680"/>
    </location>
</feature>
<feature type="compositionally biased region" description="Polar residues" evidence="2">
    <location>
        <begin position="633"/>
        <end position="646"/>
    </location>
</feature>
<feature type="compositionally biased region" description="Polar residues" evidence="2">
    <location>
        <begin position="2917"/>
        <end position="2927"/>
    </location>
</feature>
<feature type="compositionally biased region" description="Basic and acidic residues" evidence="2">
    <location>
        <begin position="2185"/>
        <end position="2196"/>
    </location>
</feature>
<feature type="compositionally biased region" description="Polar residues" evidence="2">
    <location>
        <begin position="2735"/>
        <end position="2747"/>
    </location>
</feature>
<feature type="coiled-coil region" evidence="1">
    <location>
        <begin position="326"/>
        <end position="381"/>
    </location>
</feature>
<feature type="region of interest" description="Disordered" evidence="2">
    <location>
        <begin position="1293"/>
        <end position="1354"/>
    </location>
</feature>
<keyword evidence="1" id="KW-0175">Coiled coil</keyword>
<feature type="compositionally biased region" description="Pro residues" evidence="2">
    <location>
        <begin position="947"/>
        <end position="960"/>
    </location>
</feature>
<dbReference type="PANTHER" id="PTHR45691">
    <property type="entry name" value="PROTEIN DIAPHANOUS"/>
    <property type="match status" value="1"/>
</dbReference>